<accession>A0A4U8UTK7</accession>
<evidence type="ECO:0008006" key="4">
    <source>
        <dbReference type="Google" id="ProtNLM"/>
    </source>
</evidence>
<comment type="caution">
    <text evidence="2">The sequence shown here is derived from an EMBL/GenBank/DDBJ whole genome shotgun (WGS) entry which is preliminary data.</text>
</comment>
<reference evidence="2 3" key="2">
    <citation type="journal article" date="2019" name="G3 (Bethesda)">
        <title>Hybrid Assembly of the Genome of the Entomopathogenic Nematode Steinernema carpocapsae Identifies the X-Chromosome.</title>
        <authorList>
            <person name="Serra L."/>
            <person name="Macchietto M."/>
            <person name="Macias-Munoz A."/>
            <person name="McGill C.J."/>
            <person name="Rodriguez I.M."/>
            <person name="Rodriguez B."/>
            <person name="Murad R."/>
            <person name="Mortazavi A."/>
        </authorList>
    </citation>
    <scope>NUCLEOTIDE SEQUENCE [LARGE SCALE GENOMIC DNA]</scope>
    <source>
        <strain evidence="2 3">ALL</strain>
    </source>
</reference>
<sequence>MFEEEIGNCVQISQVPYSWGIHIIEIVISFLALILNCAVASTVYNAVPISQQQRRALAALTLNYGCLAGYQLARNIYYLVSMHSACMNAVTTSNCKLQEFPLLFVYLHCIFIIALIAIQSTEQLEEDRRFIHCSNTCSIQQSVLVVFSICLSLYFTAFDAESRTFVMFECSLLMAIQDDMKCYMLLTLLMCPHVIYAFYFGVLRKVQLHNSDFRLLYTISMRAIVGLESACWMILMLLSGGLILTRFVALYSNSKHLTELLEITFVIGPLCIAFVHPFLLLWHTSASAPLSGASCPSTTRSHRPCPAGCR</sequence>
<reference evidence="2 3" key="1">
    <citation type="journal article" date="2015" name="Genome Biol.">
        <title>Comparative genomics of Steinernema reveals deeply conserved gene regulatory networks.</title>
        <authorList>
            <person name="Dillman A.R."/>
            <person name="Macchietto M."/>
            <person name="Porter C.F."/>
            <person name="Rogers A."/>
            <person name="Williams B."/>
            <person name="Antoshechkin I."/>
            <person name="Lee M.M."/>
            <person name="Goodwin Z."/>
            <person name="Lu X."/>
            <person name="Lewis E.E."/>
            <person name="Goodrich-Blair H."/>
            <person name="Stock S.P."/>
            <person name="Adams B.J."/>
            <person name="Sternberg P.W."/>
            <person name="Mortazavi A."/>
        </authorList>
    </citation>
    <scope>NUCLEOTIDE SEQUENCE [LARGE SCALE GENOMIC DNA]</scope>
    <source>
        <strain evidence="2 3">ALL</strain>
    </source>
</reference>
<name>A0A4U8UTK7_STECR</name>
<feature type="transmembrane region" description="Helical" evidence="1">
    <location>
        <begin position="139"/>
        <end position="158"/>
    </location>
</feature>
<evidence type="ECO:0000256" key="1">
    <source>
        <dbReference type="SAM" id="Phobius"/>
    </source>
</evidence>
<feature type="transmembrane region" description="Helical" evidence="1">
    <location>
        <begin position="263"/>
        <end position="282"/>
    </location>
</feature>
<feature type="transmembrane region" description="Helical" evidence="1">
    <location>
        <begin position="20"/>
        <end position="44"/>
    </location>
</feature>
<dbReference type="EMBL" id="AZBU02000001">
    <property type="protein sequence ID" value="TMS36626.1"/>
    <property type="molecule type" value="Genomic_DNA"/>
</dbReference>
<dbReference type="AlphaFoldDB" id="A0A4U8UTK7"/>
<keyword evidence="1" id="KW-1133">Transmembrane helix</keyword>
<feature type="transmembrane region" description="Helical" evidence="1">
    <location>
        <begin position="183"/>
        <end position="203"/>
    </location>
</feature>
<keyword evidence="1" id="KW-0472">Membrane</keyword>
<evidence type="ECO:0000313" key="2">
    <source>
        <dbReference type="EMBL" id="TMS36626.1"/>
    </source>
</evidence>
<dbReference type="OrthoDB" id="5801935at2759"/>
<dbReference type="Proteomes" id="UP000298663">
    <property type="component" value="Unassembled WGS sequence"/>
</dbReference>
<feature type="transmembrane region" description="Helical" evidence="1">
    <location>
        <begin position="56"/>
        <end position="80"/>
    </location>
</feature>
<gene>
    <name evidence="2" type="ORF">L596_003748</name>
</gene>
<evidence type="ECO:0000313" key="3">
    <source>
        <dbReference type="Proteomes" id="UP000298663"/>
    </source>
</evidence>
<proteinExistence type="predicted"/>
<feature type="transmembrane region" description="Helical" evidence="1">
    <location>
        <begin position="100"/>
        <end position="118"/>
    </location>
</feature>
<keyword evidence="3" id="KW-1185">Reference proteome</keyword>
<organism evidence="2 3">
    <name type="scientific">Steinernema carpocapsae</name>
    <name type="common">Entomopathogenic nematode</name>
    <dbReference type="NCBI Taxonomy" id="34508"/>
    <lineage>
        <taxon>Eukaryota</taxon>
        <taxon>Metazoa</taxon>
        <taxon>Ecdysozoa</taxon>
        <taxon>Nematoda</taxon>
        <taxon>Chromadorea</taxon>
        <taxon>Rhabditida</taxon>
        <taxon>Tylenchina</taxon>
        <taxon>Panagrolaimomorpha</taxon>
        <taxon>Strongyloidoidea</taxon>
        <taxon>Steinernematidae</taxon>
        <taxon>Steinernema</taxon>
    </lineage>
</organism>
<keyword evidence="1" id="KW-0812">Transmembrane</keyword>
<feature type="transmembrane region" description="Helical" evidence="1">
    <location>
        <begin position="224"/>
        <end position="251"/>
    </location>
</feature>
<protein>
    <recommendedName>
        <fullName evidence="4">G-protein coupled receptors family 1 profile domain-containing protein</fullName>
    </recommendedName>
</protein>